<keyword evidence="1" id="KW-0472">Membrane</keyword>
<accession>A0A4Y3QS57</accession>
<dbReference type="RefSeq" id="WP_141378111.1">
    <property type="nucleotide sequence ID" value="NZ_BJML01000010.1"/>
</dbReference>
<name>A0A4Y3QS57_MICTE</name>
<dbReference type="GeneID" id="57145510"/>
<evidence type="ECO:0000313" key="3">
    <source>
        <dbReference type="Proteomes" id="UP000319525"/>
    </source>
</evidence>
<evidence type="ECO:0000313" key="2">
    <source>
        <dbReference type="EMBL" id="GEB46880.1"/>
    </source>
</evidence>
<dbReference type="OrthoDB" id="5122030at2"/>
<protein>
    <submittedName>
        <fullName evidence="2">Uncharacterized protein</fullName>
    </submittedName>
</protein>
<keyword evidence="1" id="KW-0812">Transmembrane</keyword>
<gene>
    <name evidence="2" type="ORF">MTE01_28250</name>
</gene>
<dbReference type="InterPro" id="IPR009078">
    <property type="entry name" value="Ferritin-like_SF"/>
</dbReference>
<organism evidence="2 3">
    <name type="scientific">Microbacterium testaceum</name>
    <name type="common">Aureobacterium testaceum</name>
    <name type="synonym">Brevibacterium testaceum</name>
    <dbReference type="NCBI Taxonomy" id="2033"/>
    <lineage>
        <taxon>Bacteria</taxon>
        <taxon>Bacillati</taxon>
        <taxon>Actinomycetota</taxon>
        <taxon>Actinomycetes</taxon>
        <taxon>Micrococcales</taxon>
        <taxon>Microbacteriaceae</taxon>
        <taxon>Microbacterium</taxon>
    </lineage>
</organism>
<feature type="transmembrane region" description="Helical" evidence="1">
    <location>
        <begin position="84"/>
        <end position="103"/>
    </location>
</feature>
<proteinExistence type="predicted"/>
<comment type="caution">
    <text evidence="2">The sequence shown here is derived from an EMBL/GenBank/DDBJ whole genome shotgun (WGS) entry which is preliminary data.</text>
</comment>
<reference evidence="2 3" key="1">
    <citation type="submission" date="2019-06" db="EMBL/GenBank/DDBJ databases">
        <title>Whole genome shotgun sequence of Microbacterium testaceum NBRC 12675.</title>
        <authorList>
            <person name="Hosoyama A."/>
            <person name="Uohara A."/>
            <person name="Ohji S."/>
            <person name="Ichikawa N."/>
        </authorList>
    </citation>
    <scope>NUCLEOTIDE SEQUENCE [LARGE SCALE GENOMIC DNA]</scope>
    <source>
        <strain evidence="2 3">NBRC 12675</strain>
    </source>
</reference>
<dbReference type="Proteomes" id="UP000319525">
    <property type="component" value="Unassembled WGS sequence"/>
</dbReference>
<feature type="transmembrane region" description="Helical" evidence="1">
    <location>
        <begin position="21"/>
        <end position="41"/>
    </location>
</feature>
<dbReference type="AlphaFoldDB" id="A0A4Y3QS57"/>
<dbReference type="SUPFAM" id="SSF47240">
    <property type="entry name" value="Ferritin-like"/>
    <property type="match status" value="1"/>
</dbReference>
<keyword evidence="1" id="KW-1133">Transmembrane helix</keyword>
<evidence type="ECO:0000256" key="1">
    <source>
        <dbReference type="SAM" id="Phobius"/>
    </source>
</evidence>
<sequence length="136" mass="14827">MTAHWSDLVFTRLRRALGLRTELALFLTAEAVAMPYFVVLARSGPDPVIRGIGTRIARDEEHHLAFQIAQLRGGLSSLATPVRALVLLLWWVVGVGAATVVAIDHGSALRACGLPVRRYWGAALRSFRRAVEATVS</sequence>
<dbReference type="EMBL" id="BJML01000010">
    <property type="protein sequence ID" value="GEB46880.1"/>
    <property type="molecule type" value="Genomic_DNA"/>
</dbReference>